<organism evidence="2 3">
    <name type="scientific">Rhypophila decipiens</name>
    <dbReference type="NCBI Taxonomy" id="261697"/>
    <lineage>
        <taxon>Eukaryota</taxon>
        <taxon>Fungi</taxon>
        <taxon>Dikarya</taxon>
        <taxon>Ascomycota</taxon>
        <taxon>Pezizomycotina</taxon>
        <taxon>Sordariomycetes</taxon>
        <taxon>Sordariomycetidae</taxon>
        <taxon>Sordariales</taxon>
        <taxon>Naviculisporaceae</taxon>
        <taxon>Rhypophila</taxon>
    </lineage>
</organism>
<dbReference type="Proteomes" id="UP001301769">
    <property type="component" value="Unassembled WGS sequence"/>
</dbReference>
<accession>A0AAN7B5W3</accession>
<feature type="compositionally biased region" description="Pro residues" evidence="1">
    <location>
        <begin position="9"/>
        <end position="18"/>
    </location>
</feature>
<protein>
    <submittedName>
        <fullName evidence="2">Uncharacterized protein</fullName>
    </submittedName>
</protein>
<feature type="region of interest" description="Disordered" evidence="1">
    <location>
        <begin position="1"/>
        <end position="29"/>
    </location>
</feature>
<feature type="compositionally biased region" description="Basic residues" evidence="1">
    <location>
        <begin position="96"/>
        <end position="121"/>
    </location>
</feature>
<keyword evidence="3" id="KW-1185">Reference proteome</keyword>
<evidence type="ECO:0000256" key="1">
    <source>
        <dbReference type="SAM" id="MobiDB-lite"/>
    </source>
</evidence>
<name>A0AAN7B5W3_9PEZI</name>
<comment type="caution">
    <text evidence="2">The sequence shown here is derived from an EMBL/GenBank/DDBJ whole genome shotgun (WGS) entry which is preliminary data.</text>
</comment>
<dbReference type="AlphaFoldDB" id="A0AAN7B5W3"/>
<evidence type="ECO:0000313" key="2">
    <source>
        <dbReference type="EMBL" id="KAK4212048.1"/>
    </source>
</evidence>
<feature type="compositionally biased region" description="Basic and acidic residues" evidence="1">
    <location>
        <begin position="122"/>
        <end position="156"/>
    </location>
</feature>
<sequence>MTDVNRYYPYPPHTPPPQHDPHGPNSPRHFIKKLTEKVDFGEDVDFVVGVTATALTADQLIKQTSCKDHKVMHLAKAGLGAAVAATAFTMMSREHNQRKHAEKKNHPHHHDHYIHRARNRSLSRDSSPRRLLENGHHHEEKEEWAVVRSRSPDPIHARSASVGATKREHYWSRNPKYYEDDDSDRSERGFDDGPPYPDEGRYRRRDRSLSRSISPEPETRRPRAYSHGDTHRGGGGRSASPNTLKRMWKLVRDGMEYYDRYDRNRR</sequence>
<gene>
    <name evidence="2" type="ORF">QBC37DRAFT_425690</name>
</gene>
<evidence type="ECO:0000313" key="3">
    <source>
        <dbReference type="Proteomes" id="UP001301769"/>
    </source>
</evidence>
<reference evidence="2" key="2">
    <citation type="submission" date="2023-05" db="EMBL/GenBank/DDBJ databases">
        <authorList>
            <consortium name="Lawrence Berkeley National Laboratory"/>
            <person name="Steindorff A."/>
            <person name="Hensen N."/>
            <person name="Bonometti L."/>
            <person name="Westerberg I."/>
            <person name="Brannstrom I.O."/>
            <person name="Guillou S."/>
            <person name="Cros-Aarteil S."/>
            <person name="Calhoun S."/>
            <person name="Haridas S."/>
            <person name="Kuo A."/>
            <person name="Mondo S."/>
            <person name="Pangilinan J."/>
            <person name="Riley R."/>
            <person name="Labutti K."/>
            <person name="Andreopoulos B."/>
            <person name="Lipzen A."/>
            <person name="Chen C."/>
            <person name="Yanf M."/>
            <person name="Daum C."/>
            <person name="Ng V."/>
            <person name="Clum A."/>
            <person name="Ohm R."/>
            <person name="Martin F."/>
            <person name="Silar P."/>
            <person name="Natvig D."/>
            <person name="Lalanne C."/>
            <person name="Gautier V."/>
            <person name="Ament-Velasquez S.L."/>
            <person name="Kruys A."/>
            <person name="Hutchinson M.I."/>
            <person name="Powell A.J."/>
            <person name="Barry K."/>
            <person name="Miller A.N."/>
            <person name="Grigoriev I.V."/>
            <person name="Debuchy R."/>
            <person name="Gladieux P."/>
            <person name="Thoren M.H."/>
            <person name="Johannesson H."/>
        </authorList>
    </citation>
    <scope>NUCLEOTIDE SEQUENCE</scope>
    <source>
        <strain evidence="2">PSN293</strain>
    </source>
</reference>
<feature type="compositionally biased region" description="Basic and acidic residues" evidence="1">
    <location>
        <begin position="217"/>
        <end position="232"/>
    </location>
</feature>
<dbReference type="EMBL" id="MU858135">
    <property type="protein sequence ID" value="KAK4212048.1"/>
    <property type="molecule type" value="Genomic_DNA"/>
</dbReference>
<feature type="region of interest" description="Disordered" evidence="1">
    <location>
        <begin position="93"/>
        <end position="245"/>
    </location>
</feature>
<reference evidence="2" key="1">
    <citation type="journal article" date="2023" name="Mol. Phylogenet. Evol.">
        <title>Genome-scale phylogeny and comparative genomics of the fungal order Sordariales.</title>
        <authorList>
            <person name="Hensen N."/>
            <person name="Bonometti L."/>
            <person name="Westerberg I."/>
            <person name="Brannstrom I.O."/>
            <person name="Guillou S."/>
            <person name="Cros-Aarteil S."/>
            <person name="Calhoun S."/>
            <person name="Haridas S."/>
            <person name="Kuo A."/>
            <person name="Mondo S."/>
            <person name="Pangilinan J."/>
            <person name="Riley R."/>
            <person name="LaButti K."/>
            <person name="Andreopoulos B."/>
            <person name="Lipzen A."/>
            <person name="Chen C."/>
            <person name="Yan M."/>
            <person name="Daum C."/>
            <person name="Ng V."/>
            <person name="Clum A."/>
            <person name="Steindorff A."/>
            <person name="Ohm R.A."/>
            <person name="Martin F."/>
            <person name="Silar P."/>
            <person name="Natvig D.O."/>
            <person name="Lalanne C."/>
            <person name="Gautier V."/>
            <person name="Ament-Velasquez S.L."/>
            <person name="Kruys A."/>
            <person name="Hutchinson M.I."/>
            <person name="Powell A.J."/>
            <person name="Barry K."/>
            <person name="Miller A.N."/>
            <person name="Grigoriev I.V."/>
            <person name="Debuchy R."/>
            <person name="Gladieux P."/>
            <person name="Hiltunen Thoren M."/>
            <person name="Johannesson H."/>
        </authorList>
    </citation>
    <scope>NUCLEOTIDE SEQUENCE</scope>
    <source>
        <strain evidence="2">PSN293</strain>
    </source>
</reference>
<proteinExistence type="predicted"/>